<protein>
    <submittedName>
        <fullName evidence="1">Uncharacterized protein</fullName>
    </submittedName>
</protein>
<organism evidence="1 2">
    <name type="scientific">Erythrobacter litoralis</name>
    <dbReference type="NCBI Taxonomy" id="39960"/>
    <lineage>
        <taxon>Bacteria</taxon>
        <taxon>Pseudomonadati</taxon>
        <taxon>Pseudomonadota</taxon>
        <taxon>Alphaproteobacteria</taxon>
        <taxon>Sphingomonadales</taxon>
        <taxon>Erythrobacteraceae</taxon>
        <taxon>Erythrobacter/Porphyrobacter group</taxon>
        <taxon>Erythrobacter</taxon>
    </lineage>
</organism>
<dbReference type="EMBL" id="JMIX01000003">
    <property type="protein sequence ID" value="KEO98540.1"/>
    <property type="molecule type" value="Genomic_DNA"/>
</dbReference>
<evidence type="ECO:0000313" key="1">
    <source>
        <dbReference type="EMBL" id="KEO98540.1"/>
    </source>
</evidence>
<accession>A0A074N0Q8</accession>
<keyword evidence="2" id="KW-1185">Reference proteome</keyword>
<sequence>MIRSGFSLVDLDEKTVAALRVRAPQMPTEGFHYAVSRFIAPAENVTPKQVRDELGGKDSTSKLEGIPELAAQLQSALNKRGLAASELLTMNEHKHGVAGLTKRLERDLREFLDLCEMARREAAAAVRPGRKVDANTELVRDLARALRLEGAEPDASQAGPLVQAFDLAHRVARQKGLDCVAPADCADTVAKALRVLGKE</sequence>
<dbReference type="Proteomes" id="UP000027866">
    <property type="component" value="Unassembled WGS sequence"/>
</dbReference>
<gene>
    <name evidence="1" type="ORF">EH32_05360</name>
</gene>
<dbReference type="RefSeq" id="WP_034900761.1">
    <property type="nucleotide sequence ID" value="NZ_CP017057.1"/>
</dbReference>
<name>A0A074N0Q8_9SPHN</name>
<evidence type="ECO:0000313" key="2">
    <source>
        <dbReference type="Proteomes" id="UP000027866"/>
    </source>
</evidence>
<reference evidence="1 2" key="1">
    <citation type="submission" date="2014-04" db="EMBL/GenBank/DDBJ databases">
        <title>A comprehensive comparison of genomes of Erythrobacter spp. Strains.</title>
        <authorList>
            <person name="Zheng Q."/>
        </authorList>
    </citation>
    <scope>NUCLEOTIDE SEQUENCE [LARGE SCALE GENOMIC DNA]</scope>
    <source>
        <strain evidence="1 2">DSM 8509</strain>
    </source>
</reference>
<comment type="caution">
    <text evidence="1">The sequence shown here is derived from an EMBL/GenBank/DDBJ whole genome shotgun (WGS) entry which is preliminary data.</text>
</comment>
<proteinExistence type="predicted"/>
<dbReference type="AlphaFoldDB" id="A0A074N0Q8"/>
<dbReference type="KEGG" id="elq:Ga0102493_112987"/>